<evidence type="ECO:0000313" key="19">
    <source>
        <dbReference type="Proteomes" id="UP000433532"/>
    </source>
</evidence>
<feature type="active site" description="Tele-AMP-histidine intermediate" evidence="10">
    <location>
        <position position="308"/>
    </location>
</feature>
<dbReference type="InterPro" id="IPR020719">
    <property type="entry name" value="RNA3'_term_phos_cycl-like_CS"/>
</dbReference>
<dbReference type="InterPro" id="IPR013791">
    <property type="entry name" value="RNA3'-term_phos_cycl_insert"/>
</dbReference>
<gene>
    <name evidence="10 13" type="primary">rtcA</name>
    <name evidence="16" type="ORF">CAZ10_23980</name>
    <name evidence="14" type="ORF">GNQ48_15870</name>
    <name evidence="15" type="ORF">GUL26_14715</name>
    <name evidence="13" type="ORF">PAERUG_P19_London_7_VIM_2_05_10_04510</name>
</gene>
<evidence type="ECO:0000256" key="8">
    <source>
        <dbReference type="ARBA" id="ARBA00022840"/>
    </source>
</evidence>
<comment type="subcellular location">
    <subcellularLocation>
        <location evidence="1 10">Cytoplasm</location>
    </subcellularLocation>
</comment>
<reference evidence="13" key="1">
    <citation type="submission" date="2015-06" db="EMBL/GenBank/DDBJ databases">
        <authorList>
            <person name="Radhakrishnan R."/>
            <person name="Underwood A."/>
            <person name="Al-Shahib A."/>
        </authorList>
    </citation>
    <scope>NUCLEOTIDE SEQUENCE</scope>
    <source>
        <strain evidence="13">P19_London_7_VIM_2_05_10</strain>
    </source>
</reference>
<dbReference type="EMBL" id="WXZT01000010">
    <property type="protein sequence ID" value="MZZ13504.1"/>
    <property type="molecule type" value="Genomic_DNA"/>
</dbReference>
<dbReference type="InterPro" id="IPR023797">
    <property type="entry name" value="RNA3'_phos_cyclase_dom"/>
</dbReference>
<comment type="catalytic activity">
    <reaction evidence="9 10">
        <text>a 3'-end 3'-phospho-ribonucleotide-RNA + ATP = a 3'-end 2',3'-cyclophospho-ribonucleotide-RNA + AMP + diphosphate</text>
        <dbReference type="Rhea" id="RHEA:23976"/>
        <dbReference type="Rhea" id="RHEA-COMP:10463"/>
        <dbReference type="Rhea" id="RHEA-COMP:10464"/>
        <dbReference type="ChEBI" id="CHEBI:30616"/>
        <dbReference type="ChEBI" id="CHEBI:33019"/>
        <dbReference type="ChEBI" id="CHEBI:83062"/>
        <dbReference type="ChEBI" id="CHEBI:83064"/>
        <dbReference type="ChEBI" id="CHEBI:456215"/>
        <dbReference type="EC" id="6.5.1.4"/>
    </reaction>
</comment>
<dbReference type="SUPFAM" id="SSF55205">
    <property type="entry name" value="EPT/RTPC-like"/>
    <property type="match status" value="2"/>
</dbReference>
<evidence type="ECO:0000259" key="11">
    <source>
        <dbReference type="Pfam" id="PF01137"/>
    </source>
</evidence>
<protein>
    <recommendedName>
        <fullName evidence="4 10">RNA 3'-terminal phosphate cyclase</fullName>
        <shortName evidence="10">RNA cyclase</shortName>
        <shortName evidence="10">RNA-3'-phosphate cyclase</shortName>
        <ecNumber evidence="3 10">6.5.1.4</ecNumber>
    </recommendedName>
</protein>
<evidence type="ECO:0000256" key="10">
    <source>
        <dbReference type="HAMAP-Rule" id="MF_00200"/>
    </source>
</evidence>
<comment type="function">
    <text evidence="10">Catalyzes the conversion of 3'-phosphate to a 2',3'-cyclic phosphodiester at the end of RNA. The mechanism of action of the enzyme occurs in 3 steps: (A) adenylation of the enzyme by ATP; (B) transfer of adenylate to an RNA-N3'P to produce RNA-N3'PP5'A; (C) and attack of the adjacent 2'-hydroxyl on the 3'-phosphorus in the diester linkage to produce the cyclic end product. The biological role of this enzyme is unknown but it is likely to function in some aspects of cellular RNA processing.</text>
</comment>
<evidence type="ECO:0000259" key="12">
    <source>
        <dbReference type="Pfam" id="PF05189"/>
    </source>
</evidence>
<keyword evidence="8 10" id="KW-0067">ATP-binding</keyword>
<dbReference type="Gene3D" id="3.65.10.20">
    <property type="entry name" value="RNA 3'-terminal phosphate cyclase domain"/>
    <property type="match status" value="1"/>
</dbReference>
<dbReference type="PIRSF" id="PIRSF005378">
    <property type="entry name" value="RNA3'_term_phos_cycl_euk"/>
    <property type="match status" value="1"/>
</dbReference>
<evidence type="ECO:0000313" key="15">
    <source>
        <dbReference type="EMBL" id="MZZ13504.1"/>
    </source>
</evidence>
<keyword evidence="5 10" id="KW-0963">Cytoplasm</keyword>
<dbReference type="AlphaFoldDB" id="A0A0C7D026"/>
<dbReference type="SUPFAM" id="SSF52913">
    <property type="entry name" value="RNA 3'-terminal phosphate cyclase, RPTC, insert domain"/>
    <property type="match status" value="1"/>
</dbReference>
<dbReference type="RefSeq" id="WP_003112809.1">
    <property type="nucleotide sequence ID" value="NZ_AP024513.1"/>
</dbReference>
<dbReference type="GO" id="GO:0005737">
    <property type="term" value="C:cytoplasm"/>
    <property type="evidence" value="ECO:0007669"/>
    <property type="project" value="UniProtKB-SubCell"/>
</dbReference>
<dbReference type="SMR" id="A0A0C7D026"/>
<dbReference type="InterPro" id="IPR037136">
    <property type="entry name" value="RNA3'_phos_cyclase_dom_sf"/>
</dbReference>
<dbReference type="PANTHER" id="PTHR11096:SF0">
    <property type="entry name" value="RNA 3'-TERMINAL PHOSPHATE CYCLASE"/>
    <property type="match status" value="1"/>
</dbReference>
<dbReference type="PROSITE" id="PS01287">
    <property type="entry name" value="RTC"/>
    <property type="match status" value="1"/>
</dbReference>
<dbReference type="NCBIfam" id="NF003247">
    <property type="entry name" value="PRK04204.1-3"/>
    <property type="match status" value="1"/>
</dbReference>
<feature type="domain" description="RNA 3'-terminal phosphate cyclase" evidence="11">
    <location>
        <begin position="12"/>
        <end position="324"/>
    </location>
</feature>
<evidence type="ECO:0000256" key="4">
    <source>
        <dbReference type="ARBA" id="ARBA00021428"/>
    </source>
</evidence>
<reference evidence="15" key="5">
    <citation type="submission" date="2020-01" db="EMBL/GenBank/DDBJ databases">
        <title>Bacteria Cultured from War Wounds Associated with the Conflict in Eastern Ukraine.</title>
        <authorList>
            <person name="Snesrud E."/>
            <person name="Galac M.R."/>
            <person name="Mc Gann P."/>
            <person name="Valentine K."/>
            <person name="Viacheslav K."/>
        </authorList>
    </citation>
    <scope>NUCLEOTIDE SEQUENCE</scope>
    <source>
        <strain evidence="15">VNMU148</strain>
    </source>
</reference>
<keyword evidence="7 10" id="KW-0547">Nucleotide-binding</keyword>
<dbReference type="NCBIfam" id="TIGR03399">
    <property type="entry name" value="RNA_3prim_cycl"/>
    <property type="match status" value="1"/>
</dbReference>
<dbReference type="Proteomes" id="UP000194857">
    <property type="component" value="Unassembled WGS sequence"/>
</dbReference>
<dbReference type="FunFam" id="3.30.360.20:FF:000003">
    <property type="entry name" value="RNA 3'-terminal phosphate cyclase"/>
    <property type="match status" value="1"/>
</dbReference>
<reference evidence="17" key="2">
    <citation type="submission" date="2015-06" db="EMBL/GenBank/DDBJ databases">
        <authorList>
            <person name="Radhakrishnan Rajesh"/>
            <person name="Underwood Anthony"/>
            <person name="Al-Shahib Ali"/>
        </authorList>
    </citation>
    <scope>NUCLEOTIDE SEQUENCE [LARGE SCALE GENOMIC DNA]</scope>
    <source>
        <strain evidence="17">P19_London_7_VIM_2_05_10</strain>
    </source>
</reference>
<dbReference type="InterPro" id="IPR017770">
    <property type="entry name" value="RNA3'_term_phos_cyc_type_1"/>
</dbReference>
<evidence type="ECO:0000256" key="5">
    <source>
        <dbReference type="ARBA" id="ARBA00022490"/>
    </source>
</evidence>
<dbReference type="Proteomes" id="UP000045039">
    <property type="component" value="Unassembled WGS sequence"/>
</dbReference>
<evidence type="ECO:0000313" key="13">
    <source>
        <dbReference type="EMBL" id="CRP45402.1"/>
    </source>
</evidence>
<dbReference type="Proteomes" id="UP000433532">
    <property type="component" value="Unassembled WGS sequence"/>
</dbReference>
<dbReference type="EMBL" id="CVVU01000223">
    <property type="protein sequence ID" value="CRP45402.1"/>
    <property type="molecule type" value="Genomic_DNA"/>
</dbReference>
<dbReference type="InterPro" id="IPR000228">
    <property type="entry name" value="RNA3'_term_phos_cyc"/>
</dbReference>
<name>A0A0C7D026_PSEAI</name>
<proteinExistence type="inferred from homology"/>
<evidence type="ECO:0000313" key="18">
    <source>
        <dbReference type="Proteomes" id="UP000194857"/>
    </source>
</evidence>
<evidence type="ECO:0000256" key="1">
    <source>
        <dbReference type="ARBA" id="ARBA00004496"/>
    </source>
</evidence>
<evidence type="ECO:0000313" key="16">
    <source>
        <dbReference type="EMBL" id="OTI58182.1"/>
    </source>
</evidence>
<dbReference type="EMBL" id="NFFZ01000014">
    <property type="protein sequence ID" value="OTI58182.1"/>
    <property type="molecule type" value="Genomic_DNA"/>
</dbReference>
<dbReference type="Proteomes" id="UP000644192">
    <property type="component" value="Unassembled WGS sequence"/>
</dbReference>
<dbReference type="GO" id="GO:0006396">
    <property type="term" value="P:RNA processing"/>
    <property type="evidence" value="ECO:0007669"/>
    <property type="project" value="UniProtKB-UniRule"/>
</dbReference>
<dbReference type="PANTHER" id="PTHR11096">
    <property type="entry name" value="RNA 3' TERMINAL PHOSPHATE CYCLASE"/>
    <property type="match status" value="1"/>
</dbReference>
<evidence type="ECO:0000313" key="14">
    <source>
        <dbReference type="EMBL" id="MUI36487.1"/>
    </source>
</evidence>
<feature type="domain" description="RNA 3'-terminal phosphate cyclase insert" evidence="12">
    <location>
        <begin position="182"/>
        <end position="274"/>
    </location>
</feature>
<evidence type="ECO:0000256" key="6">
    <source>
        <dbReference type="ARBA" id="ARBA00022598"/>
    </source>
</evidence>
<feature type="binding site" evidence="10">
    <location>
        <position position="102"/>
    </location>
    <ligand>
        <name>ATP</name>
        <dbReference type="ChEBI" id="CHEBI:30616"/>
    </ligand>
</feature>
<dbReference type="NCBIfam" id="NF003246">
    <property type="entry name" value="PRK04204.1-2"/>
    <property type="match status" value="1"/>
</dbReference>
<dbReference type="CDD" id="cd00874">
    <property type="entry name" value="RNA_Cyclase_Class_II"/>
    <property type="match status" value="1"/>
</dbReference>
<keyword evidence="6 10" id="KW-0436">Ligase</keyword>
<feature type="binding site" evidence="10">
    <location>
        <begin position="283"/>
        <end position="287"/>
    </location>
    <ligand>
        <name>ATP</name>
        <dbReference type="ChEBI" id="CHEBI:30616"/>
    </ligand>
</feature>
<reference evidence="16 18" key="3">
    <citation type="submission" date="2017-05" db="EMBL/GenBank/DDBJ databases">
        <authorList>
            <person name="Song R."/>
            <person name="Chenine A.L."/>
            <person name="Ruprecht R.M."/>
        </authorList>
    </citation>
    <scope>NUCLEOTIDE SEQUENCE [LARGE SCALE GENOMIC DNA]</scope>
    <source>
        <strain evidence="16 18">S567_C10_BS</strain>
    </source>
</reference>
<reference evidence="14 19" key="4">
    <citation type="submission" date="2019-11" db="EMBL/GenBank/DDBJ databases">
        <title>Genomes of ocular Pseudomonas aeruginosa isolates.</title>
        <authorList>
            <person name="Khan M."/>
            <person name="Rice S.A."/>
            <person name="Willcox M.D.P."/>
            <person name="Stapleton F."/>
        </authorList>
    </citation>
    <scope>NUCLEOTIDE SEQUENCE [LARGE SCALE GENOMIC DNA]</scope>
    <source>
        <strain evidence="14 19">PA221</strain>
    </source>
</reference>
<dbReference type="Pfam" id="PF01137">
    <property type="entry name" value="RTC"/>
    <property type="match status" value="1"/>
</dbReference>
<evidence type="ECO:0000256" key="7">
    <source>
        <dbReference type="ARBA" id="ARBA00022741"/>
    </source>
</evidence>
<dbReference type="InterPro" id="IPR036553">
    <property type="entry name" value="RPTC_insert"/>
</dbReference>
<evidence type="ECO:0000313" key="17">
    <source>
        <dbReference type="Proteomes" id="UP000045039"/>
    </source>
</evidence>
<sequence>MRKDLIELDGSEGGGQILRSALSLSMTSGQPLRIRNIRGRRSRPGLLRQHLTAVRAAAEICAAEVEGAELGSRELAFRPGAIRAGDYAFAIGSAGSCSLVLQTLLPALLAANGESRVRISGGTHNPLAPPADFLRDSWLPLLQRMGAEVDLELLRHGFVPAGGGELLARVRPARWRPLQLEHPGAALRRQARALLAGIPGHVGERELERVRQRLGWSDEERQLEFLAEDQGPGNALLLRIDCEHICATFCAFGQAGVSAERVAEQVATQAIGWMESGCAADEHLADQLLLPMALAGAGSFTTPRLSAHLQSNRRVIERFLPVRIGDQALDGGGHRIVITSA</sequence>
<dbReference type="Pfam" id="PF05189">
    <property type="entry name" value="RTC_insert"/>
    <property type="match status" value="1"/>
</dbReference>
<evidence type="ECO:0000256" key="2">
    <source>
        <dbReference type="ARBA" id="ARBA00009206"/>
    </source>
</evidence>
<accession>A0A1S1C0D8</accession>
<dbReference type="GO" id="GO:0003963">
    <property type="term" value="F:RNA-3'-phosphate cyclase activity"/>
    <property type="evidence" value="ECO:0007669"/>
    <property type="project" value="UniProtKB-UniRule"/>
</dbReference>
<dbReference type="InterPro" id="IPR013792">
    <property type="entry name" value="RNA3'P_cycl/enolpyr_Trfase_a/b"/>
</dbReference>
<accession>A0A0C7D026</accession>
<comment type="caution">
    <text evidence="14">The sequence shown here is derived from an EMBL/GenBank/DDBJ whole genome shotgun (WGS) entry which is preliminary data.</text>
</comment>
<evidence type="ECO:0000256" key="3">
    <source>
        <dbReference type="ARBA" id="ARBA00012725"/>
    </source>
</evidence>
<dbReference type="EMBL" id="WOAD01000012">
    <property type="protein sequence ID" value="MUI36487.1"/>
    <property type="molecule type" value="Genomic_DNA"/>
</dbReference>
<dbReference type="Gene3D" id="3.30.360.20">
    <property type="entry name" value="RNA 3'-terminal phosphate cyclase, insert domain"/>
    <property type="match status" value="1"/>
</dbReference>
<dbReference type="HAMAP" id="MF_00200">
    <property type="entry name" value="RTC"/>
    <property type="match status" value="1"/>
</dbReference>
<dbReference type="OMA" id="WSPPIDY"/>
<organism evidence="14 19">
    <name type="scientific">Pseudomonas aeruginosa</name>
    <dbReference type="NCBI Taxonomy" id="287"/>
    <lineage>
        <taxon>Bacteria</taxon>
        <taxon>Pseudomonadati</taxon>
        <taxon>Pseudomonadota</taxon>
        <taxon>Gammaproteobacteria</taxon>
        <taxon>Pseudomonadales</taxon>
        <taxon>Pseudomonadaceae</taxon>
        <taxon>Pseudomonas</taxon>
    </lineage>
</organism>
<dbReference type="GO" id="GO:0005524">
    <property type="term" value="F:ATP binding"/>
    <property type="evidence" value="ECO:0007669"/>
    <property type="project" value="UniProtKB-KW"/>
</dbReference>
<dbReference type="EC" id="6.5.1.4" evidence="3 10"/>
<evidence type="ECO:0000256" key="9">
    <source>
        <dbReference type="ARBA" id="ARBA00024481"/>
    </source>
</evidence>
<comment type="similarity">
    <text evidence="2 10">Belongs to the RNA 3'-terminal cyclase family. Type 1 subfamily.</text>
</comment>